<proteinExistence type="predicted"/>
<accession>A0ABY4CK92</accession>
<evidence type="ECO:0000256" key="1">
    <source>
        <dbReference type="SAM" id="MobiDB-lite"/>
    </source>
</evidence>
<evidence type="ECO:0000256" key="2">
    <source>
        <dbReference type="SAM" id="SignalP"/>
    </source>
</evidence>
<feature type="compositionally biased region" description="Pro residues" evidence="1">
    <location>
        <begin position="34"/>
        <end position="45"/>
    </location>
</feature>
<evidence type="ECO:0008006" key="5">
    <source>
        <dbReference type="Google" id="ProtNLM"/>
    </source>
</evidence>
<dbReference type="Proteomes" id="UP000830116">
    <property type="component" value="Chromosome"/>
</dbReference>
<gene>
    <name evidence="3" type="ORF">MNR06_06845</name>
</gene>
<feature type="chain" id="PRO_5047114967" description="Bdellovibrio beta-sandwich domain-containing protein" evidence="2">
    <location>
        <begin position="20"/>
        <end position="164"/>
    </location>
</feature>
<feature type="region of interest" description="Disordered" evidence="1">
    <location>
        <begin position="22"/>
        <end position="65"/>
    </location>
</feature>
<evidence type="ECO:0000313" key="4">
    <source>
        <dbReference type="Proteomes" id="UP000830116"/>
    </source>
</evidence>
<dbReference type="EMBL" id="CP093442">
    <property type="protein sequence ID" value="UOF02665.1"/>
    <property type="molecule type" value="Genomic_DNA"/>
</dbReference>
<evidence type="ECO:0000313" key="3">
    <source>
        <dbReference type="EMBL" id="UOF02665.1"/>
    </source>
</evidence>
<dbReference type="RefSeq" id="WP_243540408.1">
    <property type="nucleotide sequence ID" value="NZ_CP093442.1"/>
</dbReference>
<feature type="signal peptide" evidence="2">
    <location>
        <begin position="1"/>
        <end position="19"/>
    </location>
</feature>
<reference evidence="3" key="1">
    <citation type="submission" date="2022-03" db="EMBL/GenBank/DDBJ databases">
        <title>Genome Identification and Characterization of new species Bdellovibrio reynosense LBG001 sp. nov. from a Mexico soil sample.</title>
        <authorList>
            <person name="Camilli A."/>
            <person name="Ajao Y."/>
            <person name="Guo X."/>
        </authorList>
    </citation>
    <scope>NUCLEOTIDE SEQUENCE</scope>
    <source>
        <strain evidence="3">LBG001</strain>
    </source>
</reference>
<sequence>MAQWLLVLLFVFSATPGFSQLPRPLPDNPSEGDPYPPAPPAPAPRPPDDKNRPKERYSYSIGEGDTGRFKARRNAFYTRPDFNQVTQIRIVGLQNNIEIKQVLIHYADYGSVFSDEVLPGELKEGYTRVAVFDGRPVHSIEVVASASRFWKKLGNFRVDIVVEK</sequence>
<feature type="compositionally biased region" description="Basic and acidic residues" evidence="1">
    <location>
        <begin position="46"/>
        <end position="57"/>
    </location>
</feature>
<keyword evidence="4" id="KW-1185">Reference proteome</keyword>
<organism evidence="3 4">
    <name type="scientific">Bdellovibrio reynosensis</name>
    <dbReference type="NCBI Taxonomy" id="2835041"/>
    <lineage>
        <taxon>Bacteria</taxon>
        <taxon>Pseudomonadati</taxon>
        <taxon>Bdellovibrionota</taxon>
        <taxon>Bdellovibrionia</taxon>
        <taxon>Bdellovibrionales</taxon>
        <taxon>Pseudobdellovibrionaceae</taxon>
        <taxon>Bdellovibrio</taxon>
    </lineage>
</organism>
<protein>
    <recommendedName>
        <fullName evidence="5">Bdellovibrio beta-sandwich domain-containing protein</fullName>
    </recommendedName>
</protein>
<name>A0ABY4CK92_9BACT</name>
<keyword evidence="2" id="KW-0732">Signal</keyword>